<dbReference type="SMART" id="SM00028">
    <property type="entry name" value="TPR"/>
    <property type="match status" value="3"/>
</dbReference>
<organism evidence="4 5">
    <name type="scientific">Geotrypetes seraphini</name>
    <name type="common">Gaboon caecilian</name>
    <name type="synonym">Caecilia seraphini</name>
    <dbReference type="NCBI Taxonomy" id="260995"/>
    <lineage>
        <taxon>Eukaryota</taxon>
        <taxon>Metazoa</taxon>
        <taxon>Chordata</taxon>
        <taxon>Craniata</taxon>
        <taxon>Vertebrata</taxon>
        <taxon>Euteleostomi</taxon>
        <taxon>Amphibia</taxon>
        <taxon>Gymnophiona</taxon>
        <taxon>Geotrypetes</taxon>
    </lineage>
</organism>
<dbReference type="InterPro" id="IPR011990">
    <property type="entry name" value="TPR-like_helical_dom_sf"/>
</dbReference>
<feature type="region of interest" description="Disordered" evidence="3">
    <location>
        <begin position="73"/>
        <end position="109"/>
    </location>
</feature>
<dbReference type="InterPro" id="IPR043195">
    <property type="entry name" value="TTC12"/>
</dbReference>
<dbReference type="InterPro" id="IPR016024">
    <property type="entry name" value="ARM-type_fold"/>
</dbReference>
<dbReference type="GO" id="GO:0005813">
    <property type="term" value="C:centrosome"/>
    <property type="evidence" value="ECO:0007669"/>
    <property type="project" value="TreeGrafter"/>
</dbReference>
<dbReference type="InterPro" id="IPR011989">
    <property type="entry name" value="ARM-like"/>
</dbReference>
<proteinExistence type="predicted"/>
<reference evidence="5" key="1">
    <citation type="submission" date="2025-08" db="UniProtKB">
        <authorList>
            <consortium name="RefSeq"/>
        </authorList>
    </citation>
    <scope>IDENTIFICATION</scope>
</reference>
<evidence type="ECO:0000313" key="5">
    <source>
        <dbReference type="RefSeq" id="XP_033774347.1"/>
    </source>
</evidence>
<dbReference type="AlphaFoldDB" id="A0A6P8NEQ1"/>
<gene>
    <name evidence="5" type="primary">TTC12</name>
</gene>
<dbReference type="PROSITE" id="PS50005">
    <property type="entry name" value="TPR"/>
    <property type="match status" value="1"/>
</dbReference>
<dbReference type="KEGG" id="gsh:117347464"/>
<dbReference type="CTD" id="54970"/>
<dbReference type="GeneID" id="117347464"/>
<dbReference type="GO" id="GO:0007288">
    <property type="term" value="P:sperm axoneme assembly"/>
    <property type="evidence" value="ECO:0007669"/>
    <property type="project" value="TreeGrafter"/>
</dbReference>
<evidence type="ECO:0000256" key="1">
    <source>
        <dbReference type="PROSITE-ProRule" id="PRU00339"/>
    </source>
</evidence>
<evidence type="ECO:0000313" key="4">
    <source>
        <dbReference type="Proteomes" id="UP000515159"/>
    </source>
</evidence>
<dbReference type="InterPro" id="IPR019734">
    <property type="entry name" value="TPR_rpt"/>
</dbReference>
<dbReference type="PANTHER" id="PTHR46540:SF1">
    <property type="entry name" value="TETRATRICOPEPTIDE REPEAT PROTEIN 12"/>
    <property type="match status" value="1"/>
</dbReference>
<dbReference type="PANTHER" id="PTHR46540">
    <property type="entry name" value="TETRATRICOPEPTIDE REPEAT PROTEIN 12"/>
    <property type="match status" value="1"/>
</dbReference>
<evidence type="ECO:0000256" key="2">
    <source>
        <dbReference type="SAM" id="Coils"/>
    </source>
</evidence>
<dbReference type="FunCoup" id="A0A6P8NEQ1">
    <property type="interactions" value="266"/>
</dbReference>
<protein>
    <submittedName>
        <fullName evidence="5">Tetratricopeptide repeat protein 12</fullName>
    </submittedName>
</protein>
<dbReference type="Pfam" id="PF13181">
    <property type="entry name" value="TPR_8"/>
    <property type="match status" value="1"/>
</dbReference>
<dbReference type="GO" id="GO:0005737">
    <property type="term" value="C:cytoplasm"/>
    <property type="evidence" value="ECO:0007669"/>
    <property type="project" value="TreeGrafter"/>
</dbReference>
<evidence type="ECO:0000256" key="3">
    <source>
        <dbReference type="SAM" id="MobiDB-lite"/>
    </source>
</evidence>
<accession>A0A6P8NEQ1</accession>
<keyword evidence="4" id="KW-1185">Reference proteome</keyword>
<dbReference type="OrthoDB" id="629492at2759"/>
<dbReference type="Gene3D" id="1.25.40.10">
    <property type="entry name" value="Tetratricopeptide repeat domain"/>
    <property type="match status" value="1"/>
</dbReference>
<dbReference type="GO" id="GO:0070286">
    <property type="term" value="P:axonemal dynein complex assembly"/>
    <property type="evidence" value="ECO:0007669"/>
    <property type="project" value="TreeGrafter"/>
</dbReference>
<feature type="repeat" description="TPR" evidence="1">
    <location>
        <begin position="323"/>
        <end position="356"/>
    </location>
</feature>
<feature type="compositionally biased region" description="Basic and acidic residues" evidence="3">
    <location>
        <begin position="170"/>
        <end position="185"/>
    </location>
</feature>
<dbReference type="SUPFAM" id="SSF48371">
    <property type="entry name" value="ARM repeat"/>
    <property type="match status" value="1"/>
</dbReference>
<feature type="coiled-coil region" evidence="2">
    <location>
        <begin position="142"/>
        <end position="169"/>
    </location>
</feature>
<dbReference type="SUPFAM" id="SSF48452">
    <property type="entry name" value="TPR-like"/>
    <property type="match status" value="1"/>
</dbReference>
<dbReference type="InParanoid" id="A0A6P8NEQ1"/>
<dbReference type="RefSeq" id="XP_033774347.1">
    <property type="nucleotide sequence ID" value="XM_033918456.1"/>
</dbReference>
<keyword evidence="2" id="KW-0175">Coiled coil</keyword>
<keyword evidence="1" id="KW-0802">TPR repeat</keyword>
<name>A0A6P8NEQ1_GEOSA</name>
<dbReference type="Proteomes" id="UP000515159">
    <property type="component" value="Chromosome 13"/>
</dbReference>
<dbReference type="Gene3D" id="1.25.10.10">
    <property type="entry name" value="Leucine-rich Repeat Variant"/>
    <property type="match status" value="1"/>
</dbReference>
<sequence>MVLFCWPRTKPSANRASGQGGNVSRLQVHPGQFPDSPTRDTTGVEVISLSKHSSPSPGLTTHLSPTVLTSHRVDFKASSVPRAPPSQPNRKSRRRGRGKTKESVRAGARQPELPPVIAKDKLEVVECCLSVYLWGLVPPMALNKEEKDLEKFLQDVDEITELIQGLSSEDPHVRQKAASKTDERTSGIGKEGIQEDEGCQTRLNRTVINSSPSYQPLHTAPEPQKMELNKDSFLEYVEKDAKERAERRKQNTVLANALKEMGNKAFARGDYETAVQKYTEGLDKLRDIEVLYTNRAQAYIKLEKYQDAVTDCEWALKCNDKSIKACVHMGKAYLGLKDYFMARQCYQKILEMDPKREKMIKDYINQVDSQERKATQEQKAEEEFNSGKETAVSVKILLEQLSRPDQTPLSYICGIRLLSHIMTDCTNKTLFRTGSGFSIINDNKVVCRSISHTVGDTEARVLCLCVLKLWQTVCQGNEENQHALLALPNTGKQLLCLLMSWEPEIHQQTLAVLTIYTQTEMGRDLISKHLDLAKLVQTLLGFMDLFDERASSAISLLTELSSEERFRVQLRSNFSTVVLPFTHLLGHIELVNAAVRPQSITLLGSLSLDAVMRRQMAACKAFWEACLTVVDKCQSLNLGSDSRGVLFAILGLMVNLSLEQDTTVQEFAMPVTHMCMALLNSKDGGILTRTVGILSHVLPLCPGAVEDAIMGGIVKKMLQFLKASGQTTTLYSIKILAVCTKGSAQAREDMVKQDKRFRVLMKLLDSESELIVGNAALCLGNCMEVPGAAASLLKSDILKVLLRHAGGDAKKTAVQKNSVIALGKLCTAEPRFMTEFRQFHGIEILNSCMKYID</sequence>
<feature type="region of interest" description="Disordered" evidence="3">
    <location>
        <begin position="170"/>
        <end position="190"/>
    </location>
</feature>